<protein>
    <submittedName>
        <fullName evidence="2">RHTO0S06e07118g1_1</fullName>
    </submittedName>
</protein>
<feature type="compositionally biased region" description="Polar residues" evidence="1">
    <location>
        <begin position="363"/>
        <end position="375"/>
    </location>
</feature>
<dbReference type="OrthoDB" id="10253744at2759"/>
<dbReference type="Gene3D" id="3.40.30.10">
    <property type="entry name" value="Glutaredoxin"/>
    <property type="match status" value="1"/>
</dbReference>
<dbReference type="SUPFAM" id="SSF54292">
    <property type="entry name" value="2Fe-2S ferredoxin-like"/>
    <property type="match status" value="1"/>
</dbReference>
<dbReference type="PANTHER" id="PTHR31902">
    <property type="entry name" value="ACTIN PATCHES DISTAL PROTEIN 1"/>
    <property type="match status" value="1"/>
</dbReference>
<dbReference type="InterPro" id="IPR036010">
    <property type="entry name" value="2Fe-2S_ferredoxin-like_sf"/>
</dbReference>
<dbReference type="AlphaFoldDB" id="A0A061B4A5"/>
<sequence length="435" mass="48238">MLFLGPFRLRQYPVALARTRCGRRFASSSTPPVIGSAPQYPRHLVIHTPHPTSTWPSHLESVSRLYRELGQRWAKHPELSKLGFGMSDGGSGSVEEHWDPAKSKFDEPAEPGAVKEERYSATLYPDFLHIPNLSPSSISSFESLYLSLPPPRTVQPSSETTTAPPRTHIFVCTHTTRDCRCGDLGEPLYQALLKEIQRRRLGGELRDGEDGMRIVRVAHIGGHKWAGNALVYKEGGACDWYGLLRADDAPKLLDYATSPSSLPWFSRWRGRLALTSDETRVAYANRPSATAEDKSDQPRQELGDRVEIVFTTYEGEDKRVLGYEGESLMETARRNDMPSILATCGGHCECATCHVHIPPLSPNSPSSAVADSSTGRKPLALPHSAPIPEMKDEEDEQLEFAIGADDDSRLACQIPVTKELAEWIKAGGRIKLPRY</sequence>
<accession>A0A061B4A5</accession>
<dbReference type="GO" id="GO:0051536">
    <property type="term" value="F:iron-sulfur cluster binding"/>
    <property type="evidence" value="ECO:0007669"/>
    <property type="project" value="InterPro"/>
</dbReference>
<feature type="region of interest" description="Disordered" evidence="1">
    <location>
        <begin position="90"/>
        <end position="112"/>
    </location>
</feature>
<dbReference type="PANTHER" id="PTHR31902:SF14">
    <property type="entry name" value="ACTIN PATCHES DISTAL PROTEIN 1"/>
    <property type="match status" value="1"/>
</dbReference>
<dbReference type="SUPFAM" id="SSF52833">
    <property type="entry name" value="Thioredoxin-like"/>
    <property type="match status" value="1"/>
</dbReference>
<proteinExistence type="predicted"/>
<name>A0A061B4A5_RHOTO</name>
<feature type="compositionally biased region" description="Basic and acidic residues" evidence="1">
    <location>
        <begin position="94"/>
        <end position="112"/>
    </location>
</feature>
<evidence type="ECO:0000313" key="2">
    <source>
        <dbReference type="EMBL" id="CDR41855.1"/>
    </source>
</evidence>
<dbReference type="Gene3D" id="3.10.20.30">
    <property type="match status" value="1"/>
</dbReference>
<organism evidence="2">
    <name type="scientific">Rhodotorula toruloides</name>
    <name type="common">Yeast</name>
    <name type="synonym">Rhodosporidium toruloides</name>
    <dbReference type="NCBI Taxonomy" id="5286"/>
    <lineage>
        <taxon>Eukaryota</taxon>
        <taxon>Fungi</taxon>
        <taxon>Dikarya</taxon>
        <taxon>Basidiomycota</taxon>
        <taxon>Pucciniomycotina</taxon>
        <taxon>Microbotryomycetes</taxon>
        <taxon>Sporidiobolales</taxon>
        <taxon>Sporidiobolaceae</taxon>
        <taxon>Rhodotorula</taxon>
    </lineage>
</organism>
<dbReference type="CDD" id="cd03062">
    <property type="entry name" value="TRX_Fd_Sucrase"/>
    <property type="match status" value="1"/>
</dbReference>
<evidence type="ECO:0000256" key="1">
    <source>
        <dbReference type="SAM" id="MobiDB-lite"/>
    </source>
</evidence>
<feature type="region of interest" description="Disordered" evidence="1">
    <location>
        <begin position="361"/>
        <end position="387"/>
    </location>
</feature>
<reference evidence="2" key="1">
    <citation type="journal article" date="2014" name="Genome Announc.">
        <title>Draft genome sequence of Rhodosporidium toruloides CECT1137, an oleaginous yeast of biotechnological interest.</title>
        <authorList>
            <person name="Morin N."/>
            <person name="Calcas X."/>
            <person name="Devillers H."/>
            <person name="Durrens P."/>
            <person name="Sherman D.J."/>
            <person name="Nicaud J.-M."/>
            <person name="Neuveglise C."/>
        </authorList>
    </citation>
    <scope>NUCLEOTIDE SEQUENCE</scope>
    <source>
        <strain evidence="2">CECT1137</strain>
    </source>
</reference>
<dbReference type="InterPro" id="IPR012675">
    <property type="entry name" value="Beta-grasp_dom_sf"/>
</dbReference>
<dbReference type="InterPro" id="IPR036249">
    <property type="entry name" value="Thioredoxin-like_sf"/>
</dbReference>
<dbReference type="InterPro" id="IPR009737">
    <property type="entry name" value="Aim32/Apd1-like"/>
</dbReference>
<dbReference type="EMBL" id="LK052941">
    <property type="protein sequence ID" value="CDR41855.1"/>
    <property type="molecule type" value="Genomic_DNA"/>
</dbReference>
<gene>
    <name evidence="2" type="ORF">RHTO0S_06e07118g</name>
</gene>
<dbReference type="Pfam" id="PF06999">
    <property type="entry name" value="Suc_Fer-like"/>
    <property type="match status" value="1"/>
</dbReference>